<organism evidence="5 6">
    <name type="scientific">Pythium insidiosum</name>
    <name type="common">Pythiosis disease agent</name>
    <dbReference type="NCBI Taxonomy" id="114742"/>
    <lineage>
        <taxon>Eukaryota</taxon>
        <taxon>Sar</taxon>
        <taxon>Stramenopiles</taxon>
        <taxon>Oomycota</taxon>
        <taxon>Peronosporomycetes</taxon>
        <taxon>Pythiales</taxon>
        <taxon>Pythiaceae</taxon>
        <taxon>Pythium</taxon>
    </lineage>
</organism>
<dbReference type="AlphaFoldDB" id="A0AAD5QEL1"/>
<gene>
    <name evidence="5" type="ORF">P43SY_002852</name>
</gene>
<dbReference type="InterPro" id="IPR038969">
    <property type="entry name" value="FEN"/>
</dbReference>
<keyword evidence="1" id="KW-0540">Nuclease</keyword>
<evidence type="ECO:0000259" key="4">
    <source>
        <dbReference type="SMART" id="SM00475"/>
    </source>
</evidence>
<dbReference type="Proteomes" id="UP001209570">
    <property type="component" value="Unassembled WGS sequence"/>
</dbReference>
<evidence type="ECO:0000256" key="2">
    <source>
        <dbReference type="ARBA" id="ARBA00022801"/>
    </source>
</evidence>
<sequence length="341" mass="37969">MLGCIGFGFGNMRPGGWNALRLAHTAARVASAVSKDAAPAATRRRKSLLVDGNNVLYHFYNPLKSAESQEVDVTAIDGMFNLLRRMHATHQPEHICVFFDRPKQTTVRKLMVPDYKNDRAPTPRGLRPQLQSAKAFLRQANVNCFSMPGVEADDLIASYTEALVAHGNDVLIVSNDNDFLQLTRGDRDAVLPSNASTDDQDGDATAHGAPRPPCVEVYQLNKRRYLRERHIRSRFSIAPWQLPAYFSLCGILWGKIKRVDGVTDECAVELLAQFETLPRLLRHLNDIEDRAVQATLKRNISSIETAYRIAKLNNDHALPIPIEELLAPDLSRLAATPISIA</sequence>
<dbReference type="EMBL" id="JAKCXM010000007">
    <property type="protein sequence ID" value="KAJ0408973.1"/>
    <property type="molecule type" value="Genomic_DNA"/>
</dbReference>
<proteinExistence type="predicted"/>
<name>A0AAD5QEL1_PYTIN</name>
<evidence type="ECO:0000256" key="3">
    <source>
        <dbReference type="SAM" id="MobiDB-lite"/>
    </source>
</evidence>
<feature type="region of interest" description="Disordered" evidence="3">
    <location>
        <begin position="190"/>
        <end position="211"/>
    </location>
</feature>
<dbReference type="Pfam" id="PF01367">
    <property type="entry name" value="5_3_exonuc"/>
    <property type="match status" value="1"/>
</dbReference>
<evidence type="ECO:0000313" key="6">
    <source>
        <dbReference type="Proteomes" id="UP001209570"/>
    </source>
</evidence>
<comment type="caution">
    <text evidence="5">The sequence shown here is derived from an EMBL/GenBank/DDBJ whole genome shotgun (WGS) entry which is preliminary data.</text>
</comment>
<dbReference type="Pfam" id="PF02739">
    <property type="entry name" value="5_3_exonuc_N"/>
    <property type="match status" value="1"/>
</dbReference>
<dbReference type="InterPro" id="IPR020046">
    <property type="entry name" value="5-3_exonucl_a-hlix_arch_N"/>
</dbReference>
<feature type="domain" description="5'-3' exonuclease" evidence="4">
    <location>
        <begin position="45"/>
        <end position="328"/>
    </location>
</feature>
<dbReference type="SUPFAM" id="SSF47807">
    <property type="entry name" value="5' to 3' exonuclease, C-terminal subdomain"/>
    <property type="match status" value="1"/>
</dbReference>
<dbReference type="InterPro" id="IPR002421">
    <property type="entry name" value="5-3_exonuclease"/>
</dbReference>
<evidence type="ECO:0000256" key="1">
    <source>
        <dbReference type="ARBA" id="ARBA00022722"/>
    </source>
</evidence>
<dbReference type="InterPro" id="IPR020045">
    <property type="entry name" value="DNA_polI_H3TH"/>
</dbReference>
<dbReference type="GO" id="GO:0003677">
    <property type="term" value="F:DNA binding"/>
    <property type="evidence" value="ECO:0007669"/>
    <property type="project" value="InterPro"/>
</dbReference>
<dbReference type="GO" id="GO:0008409">
    <property type="term" value="F:5'-3' exonuclease activity"/>
    <property type="evidence" value="ECO:0007669"/>
    <property type="project" value="InterPro"/>
</dbReference>
<dbReference type="InterPro" id="IPR029060">
    <property type="entry name" value="PIN-like_dom_sf"/>
</dbReference>
<dbReference type="CDD" id="cd09859">
    <property type="entry name" value="PIN_53EXO"/>
    <property type="match status" value="1"/>
</dbReference>
<dbReference type="GO" id="GO:0033567">
    <property type="term" value="P:DNA replication, Okazaki fragment processing"/>
    <property type="evidence" value="ECO:0007669"/>
    <property type="project" value="InterPro"/>
</dbReference>
<keyword evidence="6" id="KW-1185">Reference proteome</keyword>
<dbReference type="InterPro" id="IPR036279">
    <property type="entry name" value="5-3_exonuclease_C_sf"/>
</dbReference>
<reference evidence="5" key="1">
    <citation type="submission" date="2021-12" db="EMBL/GenBank/DDBJ databases">
        <title>Prjna785345.</title>
        <authorList>
            <person name="Rujirawat T."/>
            <person name="Krajaejun T."/>
        </authorList>
    </citation>
    <scope>NUCLEOTIDE SEQUENCE</scope>
    <source>
        <strain evidence="5">Pi057C3</strain>
    </source>
</reference>
<dbReference type="SUPFAM" id="SSF88723">
    <property type="entry name" value="PIN domain-like"/>
    <property type="match status" value="1"/>
</dbReference>
<dbReference type="PANTHER" id="PTHR42646">
    <property type="entry name" value="FLAP ENDONUCLEASE XNI"/>
    <property type="match status" value="1"/>
</dbReference>
<accession>A0AAD5QEL1</accession>
<dbReference type="SMART" id="SM00475">
    <property type="entry name" value="53EXOc"/>
    <property type="match status" value="1"/>
</dbReference>
<protein>
    <recommendedName>
        <fullName evidence="4">5'-3' exonuclease domain-containing protein</fullName>
    </recommendedName>
</protein>
<dbReference type="Gene3D" id="3.40.50.1010">
    <property type="entry name" value="5'-nuclease"/>
    <property type="match status" value="1"/>
</dbReference>
<keyword evidence="2" id="KW-0378">Hydrolase</keyword>
<dbReference type="Gene3D" id="1.10.150.20">
    <property type="entry name" value="5' to 3' exonuclease, C-terminal subdomain"/>
    <property type="match status" value="1"/>
</dbReference>
<dbReference type="PANTHER" id="PTHR42646:SF2">
    <property type="entry name" value="5'-3' EXONUCLEASE FAMILY PROTEIN"/>
    <property type="match status" value="1"/>
</dbReference>
<dbReference type="GO" id="GO:0017108">
    <property type="term" value="F:5'-flap endonuclease activity"/>
    <property type="evidence" value="ECO:0007669"/>
    <property type="project" value="InterPro"/>
</dbReference>
<evidence type="ECO:0000313" key="5">
    <source>
        <dbReference type="EMBL" id="KAJ0408973.1"/>
    </source>
</evidence>